<proteinExistence type="predicted"/>
<organism evidence="2 3">
    <name type="scientific">Tegillarca granosa</name>
    <name type="common">Malaysian cockle</name>
    <name type="synonym">Anadara granosa</name>
    <dbReference type="NCBI Taxonomy" id="220873"/>
    <lineage>
        <taxon>Eukaryota</taxon>
        <taxon>Metazoa</taxon>
        <taxon>Spiralia</taxon>
        <taxon>Lophotrochozoa</taxon>
        <taxon>Mollusca</taxon>
        <taxon>Bivalvia</taxon>
        <taxon>Autobranchia</taxon>
        <taxon>Pteriomorphia</taxon>
        <taxon>Arcoida</taxon>
        <taxon>Arcoidea</taxon>
        <taxon>Arcidae</taxon>
        <taxon>Tegillarca</taxon>
    </lineage>
</organism>
<evidence type="ECO:0000313" key="2">
    <source>
        <dbReference type="EMBL" id="KAJ8301694.1"/>
    </source>
</evidence>
<evidence type="ECO:0000313" key="3">
    <source>
        <dbReference type="Proteomes" id="UP001217089"/>
    </source>
</evidence>
<dbReference type="CDD" id="cd02440">
    <property type="entry name" value="AdoMet_MTases"/>
    <property type="match status" value="1"/>
</dbReference>
<reference evidence="2 3" key="1">
    <citation type="submission" date="2022-12" db="EMBL/GenBank/DDBJ databases">
        <title>Chromosome-level genome of Tegillarca granosa.</title>
        <authorList>
            <person name="Kim J."/>
        </authorList>
    </citation>
    <scope>NUCLEOTIDE SEQUENCE [LARGE SCALE GENOMIC DNA]</scope>
    <source>
        <strain evidence="2">Teg-2019</strain>
        <tissue evidence="2">Adductor muscle</tissue>
    </source>
</reference>
<dbReference type="Gene3D" id="3.40.50.150">
    <property type="entry name" value="Vaccinia Virus protein VP39"/>
    <property type="match status" value="1"/>
</dbReference>
<dbReference type="PANTHER" id="PTHR12843:SF5">
    <property type="entry name" value="EEF1A LYSINE METHYLTRANSFERASE 2"/>
    <property type="match status" value="1"/>
</dbReference>
<sequence>MFCWDEAYEKELEVFTDMGDIGEIWFGEDCQERLLDWIEDCDEIVQDDSIIDLGCGNAAMLIELRKRGFTNLTGVDYSQKAVDLASSIIQTEELDHIKLE</sequence>
<protein>
    <recommendedName>
        <fullName evidence="1">Methyltransferase domain-containing protein</fullName>
    </recommendedName>
</protein>
<dbReference type="InterPro" id="IPR029063">
    <property type="entry name" value="SAM-dependent_MTases_sf"/>
</dbReference>
<keyword evidence="3" id="KW-1185">Reference proteome</keyword>
<accession>A0ABQ9EB61</accession>
<comment type="caution">
    <text evidence="2">The sequence shown here is derived from an EMBL/GenBank/DDBJ whole genome shotgun (WGS) entry which is preliminary data.</text>
</comment>
<name>A0ABQ9EB61_TEGGR</name>
<dbReference type="PANTHER" id="PTHR12843">
    <property type="entry name" value="PROTEIN-LYSINE N-METHYLTRANSFERASE METTL10"/>
    <property type="match status" value="1"/>
</dbReference>
<feature type="non-terminal residue" evidence="2">
    <location>
        <position position="100"/>
    </location>
</feature>
<gene>
    <name evidence="2" type="ORF">KUTeg_020681</name>
</gene>
<dbReference type="EMBL" id="JARBDR010000918">
    <property type="protein sequence ID" value="KAJ8301694.1"/>
    <property type="molecule type" value="Genomic_DNA"/>
</dbReference>
<dbReference type="SUPFAM" id="SSF53335">
    <property type="entry name" value="S-adenosyl-L-methionine-dependent methyltransferases"/>
    <property type="match status" value="1"/>
</dbReference>
<dbReference type="Pfam" id="PF13847">
    <property type="entry name" value="Methyltransf_31"/>
    <property type="match status" value="1"/>
</dbReference>
<feature type="domain" description="Methyltransferase" evidence="1">
    <location>
        <begin position="47"/>
        <end position="99"/>
    </location>
</feature>
<dbReference type="InterPro" id="IPR025714">
    <property type="entry name" value="Methyltranfer_dom"/>
</dbReference>
<evidence type="ECO:0000259" key="1">
    <source>
        <dbReference type="Pfam" id="PF13847"/>
    </source>
</evidence>
<dbReference type="Proteomes" id="UP001217089">
    <property type="component" value="Unassembled WGS sequence"/>
</dbReference>